<keyword evidence="2" id="KW-0802">TPR repeat</keyword>
<feature type="compositionally biased region" description="Polar residues" evidence="3">
    <location>
        <begin position="419"/>
        <end position="428"/>
    </location>
</feature>
<dbReference type="RefSeq" id="WP_238567615.1">
    <property type="nucleotide sequence ID" value="NZ_JGZP01000010.1"/>
</dbReference>
<protein>
    <submittedName>
        <fullName evidence="5">Tetratricopeptide repeat-containing protein</fullName>
    </submittedName>
</protein>
<feature type="compositionally biased region" description="Low complexity" evidence="3">
    <location>
        <begin position="571"/>
        <end position="615"/>
    </location>
</feature>
<evidence type="ECO:0000313" key="5">
    <source>
        <dbReference type="EMBL" id="KFI97984.1"/>
    </source>
</evidence>
<dbReference type="PANTHER" id="PTHR45641">
    <property type="entry name" value="TETRATRICOPEPTIDE REPEAT PROTEIN (AFU_ORTHOLOGUE AFUA_6G03870)"/>
    <property type="match status" value="1"/>
</dbReference>
<dbReference type="Pfam" id="PF13228">
    <property type="entry name" value="DUF4037"/>
    <property type="match status" value="1"/>
</dbReference>
<feature type="region of interest" description="Disordered" evidence="3">
    <location>
        <begin position="375"/>
        <end position="473"/>
    </location>
</feature>
<feature type="compositionally biased region" description="Low complexity" evidence="3">
    <location>
        <begin position="80"/>
        <end position="98"/>
    </location>
</feature>
<evidence type="ECO:0000259" key="4">
    <source>
        <dbReference type="Pfam" id="PF13228"/>
    </source>
</evidence>
<dbReference type="Proteomes" id="UP000029004">
    <property type="component" value="Unassembled WGS sequence"/>
</dbReference>
<feature type="domain" description="DUF4037" evidence="4">
    <location>
        <begin position="657"/>
        <end position="759"/>
    </location>
</feature>
<dbReference type="EMBL" id="JGZP01000010">
    <property type="protein sequence ID" value="KFI97984.1"/>
    <property type="molecule type" value="Genomic_DNA"/>
</dbReference>
<dbReference type="AlphaFoldDB" id="A0A087DR34"/>
<dbReference type="PANTHER" id="PTHR45641:SF19">
    <property type="entry name" value="NEPHROCYSTIN-3"/>
    <property type="match status" value="1"/>
</dbReference>
<reference evidence="5 6" key="1">
    <citation type="submission" date="2014-03" db="EMBL/GenBank/DDBJ databases">
        <title>Genomics of Bifidobacteria.</title>
        <authorList>
            <person name="Ventura M."/>
            <person name="Milani C."/>
            <person name="Lugli G.A."/>
        </authorList>
    </citation>
    <scope>NUCLEOTIDE SEQUENCE [LARGE SCALE GENOMIC DNA]</scope>
    <source>
        <strain evidence="5 6">DSM 23968</strain>
    </source>
</reference>
<dbReference type="Gene3D" id="1.25.40.10">
    <property type="entry name" value="Tetratricopeptide repeat domain"/>
    <property type="match status" value="2"/>
</dbReference>
<sequence>MADDAVDADALGGMESFAGDSAMDSELEAALERMAAKHAHDFGAPQYENADATGAADTTHVPTTHAPTGVAAATYAAATDGDASTTDSDASTTAGDTSDAADDAAPTFDVNGFLTGLDAIFAAHDAAEKAGPYLEQAAVDAENAGDEAGLLTVLNETMGFYRSQGRHEENQWIVQRAIELALHMGLEGTEAWATTLINCATAMRAAKHYDQSEDLYRQALACAERNYEPTDRRLAALHNNLSMLYSETDRIDKAEAELREALRIIESSSVNPDADIDVASSHTNLALVLLQEGKLEGADWHAAKALEIYADGHLEHSAHYASALAGLAQVRYAEHRYADAVAYYRRALAVIEECYGTDTDYYRITEANLREAEAEVGAGDASLPPASGRWREAPEGGQQTGIRTADADHPQSAPRTAPASGSGNTTSSPLPPASGSRDAASSPLPPASGSGDVTDASLPPAGGRWREAPESGHAAPISGLKLAKAYWEEIGRPMVRAKYPEYADRIAAGLVGHGSECYGFDDAYSHDHDFGPRFCLWLTDDDYAAIGARLQADYDALPRDFRGYVCPSATADEPTDTASATTASTYIDTPTPSDTGATNTTNTSATPANPSNPTALSPLTPRAQGAFRRDGVFRIGDFFESITGYRKAPAADAPHEWLMLDEATLAAATNGQVFADPLGAFSETRQGFKDMPEDVRLALVSKRLGMIAQAGQYNLPRSLKRGDGAAAWLAIAEFVDAAASLVFLVNKPMVAGYLPYYKWRFAALRKLSGGMFARLGDVCGKLESVMRLASAACYGGAGFGEGGKGSAPAAETIERLVEEVAASIVKELKRDGFTRSDETFLEWQRPYVEEHIASDAACLHSL</sequence>
<dbReference type="eggNOG" id="COG0457">
    <property type="taxonomic scope" value="Bacteria"/>
</dbReference>
<dbReference type="SUPFAM" id="SSF48452">
    <property type="entry name" value="TPR-like"/>
    <property type="match status" value="2"/>
</dbReference>
<keyword evidence="1" id="KW-0677">Repeat</keyword>
<name>A0A087DR34_9BIFI</name>
<evidence type="ECO:0000256" key="2">
    <source>
        <dbReference type="ARBA" id="ARBA00022803"/>
    </source>
</evidence>
<evidence type="ECO:0000256" key="1">
    <source>
        <dbReference type="ARBA" id="ARBA00022737"/>
    </source>
</evidence>
<dbReference type="InterPro" id="IPR025117">
    <property type="entry name" value="DUF4037"/>
</dbReference>
<gene>
    <name evidence="5" type="ORF">BSTEL_0744</name>
</gene>
<accession>A0A087DR34</accession>
<comment type="caution">
    <text evidence="5">The sequence shown here is derived from an EMBL/GenBank/DDBJ whole genome shotgun (WGS) entry which is preliminary data.</text>
</comment>
<feature type="region of interest" description="Disordered" evidence="3">
    <location>
        <begin position="571"/>
        <end position="621"/>
    </location>
</feature>
<dbReference type="Pfam" id="PF13424">
    <property type="entry name" value="TPR_12"/>
    <property type="match status" value="2"/>
</dbReference>
<feature type="region of interest" description="Disordered" evidence="3">
    <location>
        <begin position="80"/>
        <end position="104"/>
    </location>
</feature>
<evidence type="ECO:0000313" key="6">
    <source>
        <dbReference type="Proteomes" id="UP000029004"/>
    </source>
</evidence>
<dbReference type="STRING" id="762211.BSTEL_0744"/>
<dbReference type="InterPro" id="IPR019734">
    <property type="entry name" value="TPR_rpt"/>
</dbReference>
<dbReference type="InterPro" id="IPR011990">
    <property type="entry name" value="TPR-like_helical_dom_sf"/>
</dbReference>
<proteinExistence type="predicted"/>
<evidence type="ECO:0000256" key="3">
    <source>
        <dbReference type="SAM" id="MobiDB-lite"/>
    </source>
</evidence>
<dbReference type="SMART" id="SM00028">
    <property type="entry name" value="TPR"/>
    <property type="match status" value="4"/>
</dbReference>
<keyword evidence="6" id="KW-1185">Reference proteome</keyword>
<organism evidence="5 6">
    <name type="scientific">Bifidobacterium stellenboschense</name>
    <dbReference type="NCBI Taxonomy" id="762211"/>
    <lineage>
        <taxon>Bacteria</taxon>
        <taxon>Bacillati</taxon>
        <taxon>Actinomycetota</taxon>
        <taxon>Actinomycetes</taxon>
        <taxon>Bifidobacteriales</taxon>
        <taxon>Bifidobacteriaceae</taxon>
        <taxon>Bifidobacterium</taxon>
    </lineage>
</organism>